<feature type="compositionally biased region" description="Basic and acidic residues" evidence="1">
    <location>
        <begin position="16"/>
        <end position="40"/>
    </location>
</feature>
<organism evidence="2 3">
    <name type="scientific">Candidatus Muproteobacteria bacterium RBG_16_64_11</name>
    <dbReference type="NCBI Taxonomy" id="1817758"/>
    <lineage>
        <taxon>Bacteria</taxon>
        <taxon>Pseudomonadati</taxon>
        <taxon>Pseudomonadota</taxon>
        <taxon>Candidatus Muproteobacteria</taxon>
    </lineage>
</organism>
<gene>
    <name evidence="2" type="ORF">A2150_00980</name>
</gene>
<dbReference type="AlphaFoldDB" id="A0A1F6TBS6"/>
<dbReference type="Proteomes" id="UP000177925">
    <property type="component" value="Unassembled WGS sequence"/>
</dbReference>
<accession>A0A1F6TBS6</accession>
<proteinExistence type="predicted"/>
<sequence length="74" mass="8768">MARLMAPPRPAGLWETRNEKRREQQDEQPERDKHKDERCQAMRVGALRGGCRRVGDRNKKEKKRAPRLSGRFLK</sequence>
<dbReference type="STRING" id="1817758.A2150_00980"/>
<feature type="region of interest" description="Disordered" evidence="1">
    <location>
        <begin position="1"/>
        <end position="74"/>
    </location>
</feature>
<reference evidence="2 3" key="1">
    <citation type="journal article" date="2016" name="Nat. Commun.">
        <title>Thousands of microbial genomes shed light on interconnected biogeochemical processes in an aquifer system.</title>
        <authorList>
            <person name="Anantharaman K."/>
            <person name="Brown C.T."/>
            <person name="Hug L.A."/>
            <person name="Sharon I."/>
            <person name="Castelle C.J."/>
            <person name="Probst A.J."/>
            <person name="Thomas B.C."/>
            <person name="Singh A."/>
            <person name="Wilkins M.J."/>
            <person name="Karaoz U."/>
            <person name="Brodie E.L."/>
            <person name="Williams K.H."/>
            <person name="Hubbard S.S."/>
            <person name="Banfield J.F."/>
        </authorList>
    </citation>
    <scope>NUCLEOTIDE SEQUENCE [LARGE SCALE GENOMIC DNA]</scope>
</reference>
<protein>
    <submittedName>
        <fullName evidence="2">Uncharacterized protein</fullName>
    </submittedName>
</protein>
<dbReference type="EMBL" id="MFSS01000087">
    <property type="protein sequence ID" value="OGI42529.1"/>
    <property type="molecule type" value="Genomic_DNA"/>
</dbReference>
<evidence type="ECO:0000256" key="1">
    <source>
        <dbReference type="SAM" id="MobiDB-lite"/>
    </source>
</evidence>
<evidence type="ECO:0000313" key="2">
    <source>
        <dbReference type="EMBL" id="OGI42529.1"/>
    </source>
</evidence>
<evidence type="ECO:0000313" key="3">
    <source>
        <dbReference type="Proteomes" id="UP000177925"/>
    </source>
</evidence>
<name>A0A1F6TBS6_9PROT</name>
<comment type="caution">
    <text evidence="2">The sequence shown here is derived from an EMBL/GenBank/DDBJ whole genome shotgun (WGS) entry which is preliminary data.</text>
</comment>